<dbReference type="AlphaFoldDB" id="A0A2P7NT17"/>
<gene>
    <name evidence="1" type="ORF">C7H79_12485</name>
</gene>
<sequence length="117" mass="13604">METLIRPWRIFPKQIDAVCYNRGRLALLRLEHPLRVTLQQHRGLEVILDTTEWLCVDSNDEDRPVLAWREFKTHGRNNLHQPVACELWLYHSCAGLIMGSALDDLSTALETLTIDLR</sequence>
<comment type="caution">
    <text evidence="1">The sequence shown here is derived from an EMBL/GenBank/DDBJ whole genome shotgun (WGS) entry which is preliminary data.</text>
</comment>
<name>A0A2P7NT17_9PROT</name>
<protein>
    <submittedName>
        <fullName evidence="1">Uncharacterized protein</fullName>
    </submittedName>
</protein>
<accession>A0A2P7NT17</accession>
<keyword evidence="2" id="KW-1185">Reference proteome</keyword>
<dbReference type="RefSeq" id="WP_106707591.1">
    <property type="nucleotide sequence ID" value="NZ_PXXU01000042.1"/>
</dbReference>
<dbReference type="Proteomes" id="UP000241912">
    <property type="component" value="Unassembled WGS sequence"/>
</dbReference>
<proteinExistence type="predicted"/>
<evidence type="ECO:0000313" key="1">
    <source>
        <dbReference type="EMBL" id="PSJ16614.1"/>
    </source>
</evidence>
<dbReference type="OrthoDB" id="8480203at2"/>
<organism evidence="1 2">
    <name type="scientific">Nitrosomonas supralitoralis</name>
    <dbReference type="NCBI Taxonomy" id="2116706"/>
    <lineage>
        <taxon>Bacteria</taxon>
        <taxon>Pseudomonadati</taxon>
        <taxon>Pseudomonadota</taxon>
        <taxon>Betaproteobacteria</taxon>
        <taxon>Nitrosomonadales</taxon>
        <taxon>Nitrosomonadaceae</taxon>
        <taxon>Nitrosomonas</taxon>
    </lineage>
</organism>
<reference evidence="1 2" key="1">
    <citation type="submission" date="2018-03" db="EMBL/GenBank/DDBJ databases">
        <title>Draft genome of Nitrosomonas supralitoralis APG5.</title>
        <authorList>
            <person name="Urakawa H."/>
            <person name="Lopez J.V."/>
        </authorList>
    </citation>
    <scope>NUCLEOTIDE SEQUENCE [LARGE SCALE GENOMIC DNA]</scope>
    <source>
        <strain evidence="1 2">APG5</strain>
    </source>
</reference>
<evidence type="ECO:0000313" key="2">
    <source>
        <dbReference type="Proteomes" id="UP000241912"/>
    </source>
</evidence>
<dbReference type="EMBL" id="PXXU01000042">
    <property type="protein sequence ID" value="PSJ16614.1"/>
    <property type="molecule type" value="Genomic_DNA"/>
</dbReference>